<dbReference type="RefSeq" id="WP_025817172.1">
    <property type="nucleotide sequence ID" value="NZ_BAIZ01000047.1"/>
</dbReference>
<dbReference type="STRING" id="1122991.GCA_000613445_00623"/>
<dbReference type="AlphaFoldDB" id="A0A318HPZ7"/>
<dbReference type="InterPro" id="IPR029063">
    <property type="entry name" value="SAM-dependent_MTases_sf"/>
</dbReference>
<dbReference type="OrthoDB" id="5671374at2"/>
<sequence length="286" mass="33380">MTHTIYQQAPLPFMGQKRKFVKAFRQILRGYPDDVTIVDLFGGSGLLSHVAKREKPNATVVYNDFDNYQWRIATIPRTNALLARIREVTDSLPRGKVIRHPHRDRILEIIAEEEQCGFVDYITLSPSLLFSMKYANNMDELVKQTFYNTVRRNDYCADGYLDGLTIVHKDYKALFAEYRDKPNVLFLVDPPYLSTEVGTYTMSWRLADYLDVLTVLQGHDYVYFTSNKSQIIELCEWIGRSRINRNPFECAHRVEVNTTMNYNSNYTDIMLYRKNENDEQILQPAG</sequence>
<keyword evidence="3" id="KW-0949">S-adenosyl-L-methionine</keyword>
<organism evidence="4 5">
    <name type="scientific">Hoylesella shahii DSM 15611 = JCM 12083</name>
    <dbReference type="NCBI Taxonomy" id="1122991"/>
    <lineage>
        <taxon>Bacteria</taxon>
        <taxon>Pseudomonadati</taxon>
        <taxon>Bacteroidota</taxon>
        <taxon>Bacteroidia</taxon>
        <taxon>Bacteroidales</taxon>
        <taxon>Prevotellaceae</taxon>
        <taxon>Hoylesella</taxon>
    </lineage>
</organism>
<evidence type="ECO:0000256" key="2">
    <source>
        <dbReference type="ARBA" id="ARBA00022679"/>
    </source>
</evidence>
<dbReference type="SUPFAM" id="SSF53335">
    <property type="entry name" value="S-adenosyl-L-methionine-dependent methyltransferases"/>
    <property type="match status" value="1"/>
</dbReference>
<dbReference type="Proteomes" id="UP000248314">
    <property type="component" value="Unassembled WGS sequence"/>
</dbReference>
<dbReference type="Pfam" id="PF02086">
    <property type="entry name" value="MethyltransfD12"/>
    <property type="match status" value="1"/>
</dbReference>
<evidence type="ECO:0000256" key="3">
    <source>
        <dbReference type="ARBA" id="ARBA00022691"/>
    </source>
</evidence>
<reference evidence="4 5" key="1">
    <citation type="submission" date="2018-05" db="EMBL/GenBank/DDBJ databases">
        <title>Genomic Encyclopedia of Type Strains, Phase I: the one thousand microbial genomes (KMG-I) project.</title>
        <authorList>
            <person name="Kyrpides N."/>
        </authorList>
    </citation>
    <scope>NUCLEOTIDE SEQUENCE [LARGE SCALE GENOMIC DNA]</scope>
    <source>
        <strain evidence="4 5">DSM 15611</strain>
    </source>
</reference>
<dbReference type="GO" id="GO:0009007">
    <property type="term" value="F:site-specific DNA-methyltransferase (adenine-specific) activity"/>
    <property type="evidence" value="ECO:0007669"/>
    <property type="project" value="UniProtKB-EC"/>
</dbReference>
<keyword evidence="2 4" id="KW-0808">Transferase</keyword>
<accession>A0A318HPZ7</accession>
<dbReference type="GO" id="GO:0032259">
    <property type="term" value="P:methylation"/>
    <property type="evidence" value="ECO:0007669"/>
    <property type="project" value="UniProtKB-KW"/>
</dbReference>
<proteinExistence type="predicted"/>
<evidence type="ECO:0000313" key="4">
    <source>
        <dbReference type="EMBL" id="PXX18973.1"/>
    </source>
</evidence>
<comment type="caution">
    <text evidence="4">The sequence shown here is derived from an EMBL/GenBank/DDBJ whole genome shotgun (WGS) entry which is preliminary data.</text>
</comment>
<protein>
    <submittedName>
        <fullName evidence="4">D12 class N6 adenine-specific DNA methyltransferase</fullName>
    </submittedName>
</protein>
<gene>
    <name evidence="4" type="ORF">EJ73_02512</name>
</gene>
<name>A0A318HPZ7_9BACT</name>
<dbReference type="Gene3D" id="3.40.50.150">
    <property type="entry name" value="Vaccinia Virus protein VP39"/>
    <property type="match status" value="1"/>
</dbReference>
<keyword evidence="5" id="KW-1185">Reference proteome</keyword>
<keyword evidence="1 4" id="KW-0489">Methyltransferase</keyword>
<dbReference type="EMBL" id="QJJX01000043">
    <property type="protein sequence ID" value="PXX18973.1"/>
    <property type="molecule type" value="Genomic_DNA"/>
</dbReference>
<evidence type="ECO:0000256" key="1">
    <source>
        <dbReference type="ARBA" id="ARBA00022603"/>
    </source>
</evidence>
<dbReference type="InterPro" id="IPR012327">
    <property type="entry name" value="MeTrfase_D12"/>
</dbReference>
<dbReference type="GO" id="GO:0009307">
    <property type="term" value="P:DNA restriction-modification system"/>
    <property type="evidence" value="ECO:0007669"/>
    <property type="project" value="InterPro"/>
</dbReference>
<evidence type="ECO:0000313" key="5">
    <source>
        <dbReference type="Proteomes" id="UP000248314"/>
    </source>
</evidence>